<name>A0A329S8D2_9STRA</name>
<dbReference type="EMBL" id="RCMG01000220">
    <property type="protein sequence ID" value="KAG2859333.1"/>
    <property type="molecule type" value="Genomic_DNA"/>
</dbReference>
<reference evidence="5" key="3">
    <citation type="submission" date="2021-01" db="EMBL/GenBank/DDBJ databases">
        <title>Phytophthora aleatoria, a newly-described species from Pinus radiata is distinct from Phytophthora cactorum isolates based on comparative genomics.</title>
        <authorList>
            <person name="Mcdougal R."/>
            <person name="Panda P."/>
            <person name="Williams N."/>
            <person name="Studholme D.J."/>
        </authorList>
    </citation>
    <scope>NUCLEOTIDE SEQUENCE</scope>
    <source>
        <strain evidence="5">NZFS 3830</strain>
    </source>
</reference>
<dbReference type="EMBL" id="JAENGZ010001084">
    <property type="protein sequence ID" value="KAG6950808.1"/>
    <property type="molecule type" value="Genomic_DNA"/>
</dbReference>
<evidence type="ECO:0000313" key="2">
    <source>
        <dbReference type="EMBL" id="KAG2859333.1"/>
    </source>
</evidence>
<protein>
    <submittedName>
        <fullName evidence="6">Uncharacterized protein</fullName>
    </submittedName>
</protein>
<evidence type="ECO:0000313" key="6">
    <source>
        <dbReference type="EMBL" id="RAW33164.1"/>
    </source>
</evidence>
<dbReference type="EMBL" id="RCMK01000201">
    <property type="protein sequence ID" value="KAG2944554.1"/>
    <property type="molecule type" value="Genomic_DNA"/>
</dbReference>
<sequence length="201" mass="22666">MNDFIAPGEPLRTRVHALMKRAMQRKLTHLAPVMVERYAELIPFLLKIDHGSIADYGLESYLLSRRKSERKPTLTLSDVCRLFDYVAAEYPQLDVRLGTAAAINNNQPLESGIVKMQRHEALNVAERSACAMFRLADSDPDQAETSEERPSFVRSAFKRRKSKTGANATWTSVSFLQRQMNVSGPSLLRNYSDGPTQEHVA</sequence>
<dbReference type="Proteomes" id="UP000251314">
    <property type="component" value="Unassembled WGS sequence"/>
</dbReference>
<reference evidence="2" key="2">
    <citation type="submission" date="2018-10" db="EMBL/GenBank/DDBJ databases">
        <title>Effector identification in a new, highly contiguous assembly of the strawberry crown rot pathogen Phytophthora cactorum.</title>
        <authorList>
            <person name="Armitage A.D."/>
            <person name="Nellist C.F."/>
            <person name="Bates H."/>
            <person name="Vickerstaff R.J."/>
            <person name="Harrison R.J."/>
        </authorList>
    </citation>
    <scope>NUCLEOTIDE SEQUENCE</scope>
    <source>
        <strain evidence="2">15-7</strain>
        <strain evidence="3">4040</strain>
        <strain evidence="4">P415</strain>
    </source>
</reference>
<comment type="caution">
    <text evidence="6">The sequence shown here is derived from an EMBL/GenBank/DDBJ whole genome shotgun (WGS) entry which is preliminary data.</text>
</comment>
<reference evidence="6 7" key="1">
    <citation type="submission" date="2018-01" db="EMBL/GenBank/DDBJ databases">
        <title>Draft genome of the strawberry crown rot pathogen Phytophthora cactorum.</title>
        <authorList>
            <person name="Armitage A.D."/>
            <person name="Lysoe E."/>
            <person name="Nellist C.F."/>
            <person name="Harrison R.J."/>
            <person name="Brurberg M.B."/>
        </authorList>
    </citation>
    <scope>NUCLEOTIDE SEQUENCE [LARGE SCALE GENOMIC DNA]</scope>
    <source>
        <strain evidence="6 7">10300</strain>
    </source>
</reference>
<evidence type="ECO:0000256" key="1">
    <source>
        <dbReference type="SAM" id="MobiDB-lite"/>
    </source>
</evidence>
<dbReference type="PANTHER" id="PTHR40866:SF1">
    <property type="entry name" value="BED-TYPE DOMAIN-CONTAINING PROTEIN"/>
    <property type="match status" value="1"/>
</dbReference>
<proteinExistence type="predicted"/>
<evidence type="ECO:0000313" key="4">
    <source>
        <dbReference type="EMBL" id="KAG2990185.1"/>
    </source>
</evidence>
<feature type="region of interest" description="Disordered" evidence="1">
    <location>
        <begin position="139"/>
        <end position="158"/>
    </location>
</feature>
<dbReference type="AlphaFoldDB" id="A0A329S8D2"/>
<dbReference type="Proteomes" id="UP000697107">
    <property type="component" value="Unassembled WGS sequence"/>
</dbReference>
<dbReference type="EMBL" id="MJFZ01000248">
    <property type="protein sequence ID" value="RAW33164.1"/>
    <property type="molecule type" value="Genomic_DNA"/>
</dbReference>
<evidence type="ECO:0000313" key="7">
    <source>
        <dbReference type="Proteomes" id="UP000251314"/>
    </source>
</evidence>
<gene>
    <name evidence="5" type="ORF">JG687_00014011</name>
    <name evidence="6" type="ORF">PC110_g10505</name>
    <name evidence="2" type="ORF">PC113_g9025</name>
    <name evidence="3" type="ORF">PC117_g9000</name>
    <name evidence="4" type="ORF">PC118_g5747</name>
</gene>
<dbReference type="Proteomes" id="UP000735874">
    <property type="component" value="Unassembled WGS sequence"/>
</dbReference>
<keyword evidence="7" id="KW-1185">Reference proteome</keyword>
<dbReference type="PANTHER" id="PTHR40866">
    <property type="entry name" value="BED-TYPE DOMAIN-CONTAINING PROTEIN"/>
    <property type="match status" value="1"/>
</dbReference>
<dbReference type="VEuPathDB" id="FungiDB:PC110_g10505"/>
<dbReference type="OrthoDB" id="103823at2759"/>
<evidence type="ECO:0000313" key="5">
    <source>
        <dbReference type="EMBL" id="KAG6950808.1"/>
    </source>
</evidence>
<evidence type="ECO:0000313" key="3">
    <source>
        <dbReference type="EMBL" id="KAG2944554.1"/>
    </source>
</evidence>
<organism evidence="6 7">
    <name type="scientific">Phytophthora cactorum</name>
    <dbReference type="NCBI Taxonomy" id="29920"/>
    <lineage>
        <taxon>Eukaryota</taxon>
        <taxon>Sar</taxon>
        <taxon>Stramenopiles</taxon>
        <taxon>Oomycota</taxon>
        <taxon>Peronosporomycetes</taxon>
        <taxon>Peronosporales</taxon>
        <taxon>Peronosporaceae</taxon>
        <taxon>Phytophthora</taxon>
    </lineage>
</organism>
<dbReference type="Proteomes" id="UP000688947">
    <property type="component" value="Unassembled WGS sequence"/>
</dbReference>
<accession>A0A329S8D2</accession>
<dbReference type="EMBL" id="RCML01000121">
    <property type="protein sequence ID" value="KAG2990185.1"/>
    <property type="molecule type" value="Genomic_DNA"/>
</dbReference>
<dbReference type="Proteomes" id="UP000736787">
    <property type="component" value="Unassembled WGS sequence"/>
</dbReference>